<proteinExistence type="predicted"/>
<dbReference type="Proteomes" id="UP001295469">
    <property type="component" value="Chromosome C05"/>
</dbReference>
<organism evidence="2">
    <name type="scientific">Brassica napus</name>
    <name type="common">Rape</name>
    <dbReference type="NCBI Taxonomy" id="3708"/>
    <lineage>
        <taxon>Eukaryota</taxon>
        <taxon>Viridiplantae</taxon>
        <taxon>Streptophyta</taxon>
        <taxon>Embryophyta</taxon>
        <taxon>Tracheophyta</taxon>
        <taxon>Spermatophyta</taxon>
        <taxon>Magnoliopsida</taxon>
        <taxon>eudicotyledons</taxon>
        <taxon>Gunneridae</taxon>
        <taxon>Pentapetalae</taxon>
        <taxon>rosids</taxon>
        <taxon>malvids</taxon>
        <taxon>Brassicales</taxon>
        <taxon>Brassicaceae</taxon>
        <taxon>Brassiceae</taxon>
        <taxon>Brassica</taxon>
    </lineage>
</organism>
<dbReference type="EMBL" id="HG994369">
    <property type="protein sequence ID" value="CAF1933874.1"/>
    <property type="molecule type" value="Genomic_DNA"/>
</dbReference>
<dbReference type="AlphaFoldDB" id="A0A816KZ93"/>
<evidence type="ECO:0000256" key="1">
    <source>
        <dbReference type="SAM" id="MobiDB-lite"/>
    </source>
</evidence>
<reference evidence="2" key="1">
    <citation type="submission" date="2021-01" db="EMBL/GenBank/DDBJ databases">
        <authorList>
            <consortium name="Genoscope - CEA"/>
            <person name="William W."/>
        </authorList>
    </citation>
    <scope>NUCLEOTIDE SEQUENCE</scope>
</reference>
<name>A0A816KZ93_BRANA</name>
<sequence>MIIDTMIWRSVYHSQYFPNVMLALTFPHVFHNAAVVSGSDVLCALVLYGSGALRLNLNNSTSHAVGGVQVNKKCSKCRWLLSRAGLEGRPLQTQDRLCLSPTNTLPPKSESAPKKVQIV</sequence>
<feature type="region of interest" description="Disordered" evidence="1">
    <location>
        <begin position="97"/>
        <end position="119"/>
    </location>
</feature>
<gene>
    <name evidence="2" type="ORF">DARMORV10_C05P49700.1</name>
</gene>
<accession>A0A816KZ93</accession>
<evidence type="ECO:0000313" key="2">
    <source>
        <dbReference type="EMBL" id="CAF1933874.1"/>
    </source>
</evidence>
<feature type="compositionally biased region" description="Polar residues" evidence="1">
    <location>
        <begin position="97"/>
        <end position="106"/>
    </location>
</feature>
<protein>
    <submittedName>
        <fullName evidence="2">(rape) hypothetical protein</fullName>
    </submittedName>
</protein>